<dbReference type="GO" id="GO:0008289">
    <property type="term" value="F:lipid binding"/>
    <property type="evidence" value="ECO:0007669"/>
    <property type="project" value="UniProtKB-KW"/>
</dbReference>
<dbReference type="AlphaFoldDB" id="A0A2P5FKF2"/>
<evidence type="ECO:0000256" key="3">
    <source>
        <dbReference type="ARBA" id="ARBA00022448"/>
    </source>
</evidence>
<dbReference type="InterPro" id="IPR036312">
    <property type="entry name" value="Bifun_inhib/LTP/seed_sf"/>
</dbReference>
<dbReference type="SUPFAM" id="SSF47699">
    <property type="entry name" value="Bifunctional inhibitor/lipid-transfer protein/seed storage 2S albumin"/>
    <property type="match status" value="1"/>
</dbReference>
<dbReference type="InterPro" id="IPR051636">
    <property type="entry name" value="Plant_LTP/defense-related"/>
</dbReference>
<evidence type="ECO:0000256" key="6">
    <source>
        <dbReference type="SAM" id="SignalP"/>
    </source>
</evidence>
<dbReference type="InParanoid" id="A0A2P5FKF2"/>
<dbReference type="EMBL" id="JXTC01000026">
    <property type="protein sequence ID" value="PON98244.1"/>
    <property type="molecule type" value="Genomic_DNA"/>
</dbReference>
<keyword evidence="9" id="KW-1185">Reference proteome</keyword>
<accession>A0A2P5FKF2</accession>
<dbReference type="PRINTS" id="PR01217">
    <property type="entry name" value="PRICHEXTENSN"/>
</dbReference>
<dbReference type="OrthoDB" id="1935738at2759"/>
<feature type="chain" id="PRO_5015176367" evidence="6">
    <location>
        <begin position="25"/>
        <end position="237"/>
    </location>
</feature>
<evidence type="ECO:0000256" key="5">
    <source>
        <dbReference type="SAM" id="MobiDB-lite"/>
    </source>
</evidence>
<organism evidence="8 9">
    <name type="scientific">Trema orientale</name>
    <name type="common">Charcoal tree</name>
    <name type="synonym">Celtis orientalis</name>
    <dbReference type="NCBI Taxonomy" id="63057"/>
    <lineage>
        <taxon>Eukaryota</taxon>
        <taxon>Viridiplantae</taxon>
        <taxon>Streptophyta</taxon>
        <taxon>Embryophyta</taxon>
        <taxon>Tracheophyta</taxon>
        <taxon>Spermatophyta</taxon>
        <taxon>Magnoliopsida</taxon>
        <taxon>eudicotyledons</taxon>
        <taxon>Gunneridae</taxon>
        <taxon>Pentapetalae</taxon>
        <taxon>rosids</taxon>
        <taxon>fabids</taxon>
        <taxon>Rosales</taxon>
        <taxon>Cannabaceae</taxon>
        <taxon>Trema</taxon>
    </lineage>
</organism>
<reference evidence="9" key="1">
    <citation type="submission" date="2016-06" db="EMBL/GenBank/DDBJ databases">
        <title>Parallel loss of symbiosis genes in relatives of nitrogen-fixing non-legume Parasponia.</title>
        <authorList>
            <person name="Van Velzen R."/>
            <person name="Holmer R."/>
            <person name="Bu F."/>
            <person name="Rutten L."/>
            <person name="Van Zeijl A."/>
            <person name="Liu W."/>
            <person name="Santuari L."/>
            <person name="Cao Q."/>
            <person name="Sharma T."/>
            <person name="Shen D."/>
            <person name="Roswanjaya Y."/>
            <person name="Wardhani T."/>
            <person name="Kalhor M.S."/>
            <person name="Jansen J."/>
            <person name="Van den Hoogen J."/>
            <person name="Gungor B."/>
            <person name="Hartog M."/>
            <person name="Hontelez J."/>
            <person name="Verver J."/>
            <person name="Yang W.-C."/>
            <person name="Schijlen E."/>
            <person name="Repin R."/>
            <person name="Schilthuizen M."/>
            <person name="Schranz E."/>
            <person name="Heidstra R."/>
            <person name="Miyata K."/>
            <person name="Fedorova E."/>
            <person name="Kohlen W."/>
            <person name="Bisseling T."/>
            <person name="Smit S."/>
            <person name="Geurts R."/>
        </authorList>
    </citation>
    <scope>NUCLEOTIDE SEQUENCE [LARGE SCALE GENOMIC DNA]</scope>
    <source>
        <strain evidence="9">cv. RG33-2</strain>
    </source>
</reference>
<keyword evidence="6" id="KW-0732">Signal</keyword>
<comment type="caution">
    <text evidence="8">The sequence shown here is derived from an EMBL/GenBank/DDBJ whole genome shotgun (WGS) entry which is preliminary data.</text>
</comment>
<dbReference type="Gene3D" id="1.10.110.10">
    <property type="entry name" value="Plant lipid-transfer and hydrophobic proteins"/>
    <property type="match status" value="1"/>
</dbReference>
<feature type="domain" description="Bifunctional inhibitor/plant lipid transfer protein/seed storage helical" evidence="7">
    <location>
        <begin position="154"/>
        <end position="235"/>
    </location>
</feature>
<evidence type="ECO:0000256" key="2">
    <source>
        <dbReference type="ARBA" id="ARBA00008965"/>
    </source>
</evidence>
<proteinExistence type="inferred from homology"/>
<comment type="similarity">
    <text evidence="2">Belongs to the plant LTP family. PEARLI1 subfamily.</text>
</comment>
<evidence type="ECO:0000256" key="1">
    <source>
        <dbReference type="ARBA" id="ARBA00003211"/>
    </source>
</evidence>
<gene>
    <name evidence="8" type="ORF">TorRG33x02_060740</name>
</gene>
<dbReference type="CDD" id="cd01958">
    <property type="entry name" value="HPS_like"/>
    <property type="match status" value="1"/>
</dbReference>
<evidence type="ECO:0000259" key="7">
    <source>
        <dbReference type="SMART" id="SM00499"/>
    </source>
</evidence>
<dbReference type="Proteomes" id="UP000237000">
    <property type="component" value="Unassembled WGS sequence"/>
</dbReference>
<evidence type="ECO:0000256" key="4">
    <source>
        <dbReference type="ARBA" id="ARBA00023121"/>
    </source>
</evidence>
<dbReference type="InterPro" id="IPR027923">
    <property type="entry name" value="Hydrophob_seed_dom"/>
</dbReference>
<evidence type="ECO:0000313" key="8">
    <source>
        <dbReference type="EMBL" id="PON98244.1"/>
    </source>
</evidence>
<dbReference type="SMART" id="SM00499">
    <property type="entry name" value="AAI"/>
    <property type="match status" value="1"/>
</dbReference>
<dbReference type="Pfam" id="PF14547">
    <property type="entry name" value="Hydrophob_seed"/>
    <property type="match status" value="1"/>
</dbReference>
<keyword evidence="4" id="KW-0446">Lipid-binding</keyword>
<dbReference type="STRING" id="63057.A0A2P5FKF2"/>
<dbReference type="InterPro" id="IPR016140">
    <property type="entry name" value="Bifunc_inhib/LTP/seed_store"/>
</dbReference>
<keyword evidence="3" id="KW-0813">Transport</keyword>
<protein>
    <submittedName>
        <fullName evidence="8">HMW glutenin</fullName>
    </submittedName>
</protein>
<comment type="function">
    <text evidence="1">Plant non-specific lipid-transfer proteins transfer phospholipids as well as galactolipids across membranes. May play a role in wax or cutin deposition in the cell walls of expanding epidermal cells and certain secretory tissues.</text>
</comment>
<feature type="signal peptide" evidence="6">
    <location>
        <begin position="1"/>
        <end position="24"/>
    </location>
</feature>
<evidence type="ECO:0000313" key="9">
    <source>
        <dbReference type="Proteomes" id="UP000237000"/>
    </source>
</evidence>
<sequence>MGNYALAATLIVLLHLGTLLTSLANNICPPPEYPPKFPPKHPPRPPVVQPPPYVPKPPVVQPPPYVPKPPVVQPPPYVPKPPVVQPPPYVPKPPVVQPPPYVPQPPVVKPPPVVTPPPYVPSPPPTTPAPVVPKPSPPGGTPCPPPPPPAQETCPIDTLKLGACVDVLGGLVHIGIGGSAKDKCCPVLQGLVDLDAAICLCTTIKAKLLNVNIVIPIALQVLIDCGKTPPPGFQCPA</sequence>
<dbReference type="PANTHER" id="PTHR31731">
    <property type="match status" value="1"/>
</dbReference>
<feature type="compositionally biased region" description="Pro residues" evidence="5">
    <location>
        <begin position="122"/>
        <end position="150"/>
    </location>
</feature>
<name>A0A2P5FKF2_TREOI</name>
<feature type="region of interest" description="Disordered" evidence="5">
    <location>
        <begin position="122"/>
        <end position="151"/>
    </location>
</feature>